<dbReference type="InterPro" id="IPR009100">
    <property type="entry name" value="AcylCoA_DH/oxidase_NM_dom_sf"/>
</dbReference>
<evidence type="ECO:0000256" key="14">
    <source>
        <dbReference type="ARBA" id="ARBA00049192"/>
    </source>
</evidence>
<keyword evidence="6" id="KW-0276">Fatty acid metabolism</keyword>
<keyword evidence="6" id="KW-0443">Lipid metabolism</keyword>
<evidence type="ECO:0000256" key="8">
    <source>
        <dbReference type="ARBA" id="ARBA00023002"/>
    </source>
</evidence>
<evidence type="ECO:0000256" key="7">
    <source>
        <dbReference type="ARBA" id="ARBA00022946"/>
    </source>
</evidence>
<evidence type="ECO:0000256" key="13">
    <source>
        <dbReference type="ARBA" id="ARBA00049038"/>
    </source>
</evidence>
<evidence type="ECO:0000256" key="2">
    <source>
        <dbReference type="ARBA" id="ARBA00005198"/>
    </source>
</evidence>
<keyword evidence="5 15" id="KW-0274">FAD</keyword>
<dbReference type="GO" id="GO:0005737">
    <property type="term" value="C:cytoplasm"/>
    <property type="evidence" value="ECO:0007669"/>
    <property type="project" value="TreeGrafter"/>
</dbReference>
<dbReference type="SUPFAM" id="SSF47203">
    <property type="entry name" value="Acyl-CoA dehydrogenase C-terminal domain-like"/>
    <property type="match status" value="1"/>
</dbReference>
<comment type="catalytic activity">
    <reaction evidence="14">
        <text>hexanoyl-CoA + oxidized [electron-transfer flavoprotein] + H(+) = (2E)-hexenoyl-CoA + reduced [electron-transfer flavoprotein]</text>
        <dbReference type="Rhea" id="RHEA:43464"/>
        <dbReference type="Rhea" id="RHEA-COMP:10685"/>
        <dbReference type="Rhea" id="RHEA-COMP:10686"/>
        <dbReference type="ChEBI" id="CHEBI:15378"/>
        <dbReference type="ChEBI" id="CHEBI:57692"/>
        <dbReference type="ChEBI" id="CHEBI:58307"/>
        <dbReference type="ChEBI" id="CHEBI:62077"/>
        <dbReference type="ChEBI" id="CHEBI:62620"/>
    </reaction>
    <physiologicalReaction direction="left-to-right" evidence="14">
        <dbReference type="Rhea" id="RHEA:43465"/>
    </physiologicalReaction>
</comment>
<reference evidence="20" key="1">
    <citation type="submission" date="2025-08" db="UniProtKB">
        <authorList>
            <consortium name="RefSeq"/>
        </authorList>
    </citation>
    <scope>IDENTIFICATION</scope>
    <source>
        <tissue evidence="20">Liver</tissue>
    </source>
</reference>
<evidence type="ECO:0000256" key="4">
    <source>
        <dbReference type="ARBA" id="ARBA00022630"/>
    </source>
</evidence>
<comment type="catalytic activity">
    <reaction evidence="11">
        <text>oxidized [electron-transfer flavoprotein] + hexadecanoyl-CoA + H(+) = (2E)-hexadecenoyl-CoA + reduced [electron-transfer flavoprotein]</text>
        <dbReference type="Rhea" id="RHEA:43448"/>
        <dbReference type="Rhea" id="RHEA-COMP:10685"/>
        <dbReference type="Rhea" id="RHEA-COMP:10686"/>
        <dbReference type="ChEBI" id="CHEBI:15378"/>
        <dbReference type="ChEBI" id="CHEBI:57379"/>
        <dbReference type="ChEBI" id="CHEBI:57692"/>
        <dbReference type="ChEBI" id="CHEBI:58307"/>
        <dbReference type="ChEBI" id="CHEBI:61526"/>
    </reaction>
    <physiologicalReaction direction="left-to-right" evidence="11">
        <dbReference type="Rhea" id="RHEA:43449"/>
    </physiologicalReaction>
</comment>
<dbReference type="GO" id="GO:0003995">
    <property type="term" value="F:acyl-CoA dehydrogenase activity"/>
    <property type="evidence" value="ECO:0007669"/>
    <property type="project" value="InterPro"/>
</dbReference>
<dbReference type="InterPro" id="IPR050741">
    <property type="entry name" value="Acyl-CoA_dehydrogenase"/>
</dbReference>
<evidence type="ECO:0000256" key="5">
    <source>
        <dbReference type="ARBA" id="ARBA00022827"/>
    </source>
</evidence>
<dbReference type="FunFam" id="2.40.110.10:FF:000002">
    <property type="entry name" value="Acyl-CoA dehydrogenase fadE12"/>
    <property type="match status" value="1"/>
</dbReference>
<organism evidence="19 20">
    <name type="scientific">Python bivittatus</name>
    <name type="common">Burmese python</name>
    <name type="synonym">Python molurus bivittatus</name>
    <dbReference type="NCBI Taxonomy" id="176946"/>
    <lineage>
        <taxon>Eukaryota</taxon>
        <taxon>Metazoa</taxon>
        <taxon>Chordata</taxon>
        <taxon>Craniata</taxon>
        <taxon>Vertebrata</taxon>
        <taxon>Euteleostomi</taxon>
        <taxon>Lepidosauria</taxon>
        <taxon>Squamata</taxon>
        <taxon>Bifurcata</taxon>
        <taxon>Unidentata</taxon>
        <taxon>Episquamata</taxon>
        <taxon>Toxicofera</taxon>
        <taxon>Serpentes</taxon>
        <taxon>Henophidia</taxon>
        <taxon>Pythonidae</taxon>
        <taxon>Python</taxon>
    </lineage>
</organism>
<dbReference type="SUPFAM" id="SSF56645">
    <property type="entry name" value="Acyl-CoA dehydrogenase NM domain-like"/>
    <property type="match status" value="1"/>
</dbReference>
<evidence type="ECO:0000256" key="9">
    <source>
        <dbReference type="ARBA" id="ARBA00047546"/>
    </source>
</evidence>
<gene>
    <name evidence="20" type="primary">LOC103054577</name>
</gene>
<dbReference type="PANTHER" id="PTHR48083:SF6">
    <property type="entry name" value="ACYL-COA DEHYDROGENASE 6"/>
    <property type="match status" value="1"/>
</dbReference>
<feature type="domain" description="Acyl-CoA dehydrogenase/oxidase N-terminal" evidence="18">
    <location>
        <begin position="92"/>
        <end position="205"/>
    </location>
</feature>
<proteinExistence type="inferred from homology"/>
<dbReference type="InterPro" id="IPR009075">
    <property type="entry name" value="AcylCo_DH/oxidase_C"/>
</dbReference>
<comment type="catalytic activity">
    <reaction evidence="12">
        <text>octanoyl-CoA + oxidized [electron-transfer flavoprotein] + H(+) = (2E)-octenoyl-CoA + reduced [electron-transfer flavoprotein]</text>
        <dbReference type="Rhea" id="RHEA:48180"/>
        <dbReference type="Rhea" id="RHEA-COMP:10685"/>
        <dbReference type="Rhea" id="RHEA-COMP:10686"/>
        <dbReference type="ChEBI" id="CHEBI:15378"/>
        <dbReference type="ChEBI" id="CHEBI:57386"/>
        <dbReference type="ChEBI" id="CHEBI:57692"/>
        <dbReference type="ChEBI" id="CHEBI:58307"/>
        <dbReference type="ChEBI" id="CHEBI:62242"/>
    </reaction>
    <physiologicalReaction direction="left-to-right" evidence="12">
        <dbReference type="Rhea" id="RHEA:48181"/>
    </physiologicalReaction>
</comment>
<dbReference type="InterPro" id="IPR037069">
    <property type="entry name" value="AcylCoA_DH/ox_N_sf"/>
</dbReference>
<dbReference type="AlphaFoldDB" id="A0A9F2QXE2"/>
<dbReference type="Pfam" id="PF02771">
    <property type="entry name" value="Acyl-CoA_dh_N"/>
    <property type="match status" value="1"/>
</dbReference>
<dbReference type="OrthoDB" id="10262177at2759"/>
<evidence type="ECO:0000259" key="18">
    <source>
        <dbReference type="Pfam" id="PF02771"/>
    </source>
</evidence>
<dbReference type="InterPro" id="IPR006089">
    <property type="entry name" value="Acyl-CoA_DH_CS"/>
</dbReference>
<dbReference type="PANTHER" id="PTHR48083">
    <property type="entry name" value="MEDIUM-CHAIN SPECIFIC ACYL-COA DEHYDROGENASE, MITOCHONDRIAL-RELATED"/>
    <property type="match status" value="1"/>
</dbReference>
<dbReference type="PROSITE" id="PS00073">
    <property type="entry name" value="ACYL_COA_DH_2"/>
    <property type="match status" value="1"/>
</dbReference>
<dbReference type="Pfam" id="PF02770">
    <property type="entry name" value="Acyl-CoA_dh_M"/>
    <property type="match status" value="1"/>
</dbReference>
<evidence type="ECO:0000256" key="10">
    <source>
        <dbReference type="ARBA" id="ARBA00047893"/>
    </source>
</evidence>
<feature type="domain" description="Acyl-CoA dehydrogenase/oxidase C-terminal" evidence="16">
    <location>
        <begin position="316"/>
        <end position="464"/>
    </location>
</feature>
<feature type="domain" description="Acyl-CoA oxidase/dehydrogenase middle" evidence="17">
    <location>
        <begin position="209"/>
        <end position="304"/>
    </location>
</feature>
<dbReference type="RefSeq" id="XP_007429789.1">
    <property type="nucleotide sequence ID" value="XM_007429727.3"/>
</dbReference>
<evidence type="ECO:0000259" key="16">
    <source>
        <dbReference type="Pfam" id="PF00441"/>
    </source>
</evidence>
<dbReference type="Proteomes" id="UP000695026">
    <property type="component" value="Unplaced"/>
</dbReference>
<dbReference type="InterPro" id="IPR046373">
    <property type="entry name" value="Acyl-CoA_Oxase/DH_mid-dom_sf"/>
</dbReference>
<comment type="catalytic activity">
    <reaction evidence="10">
        <text>dodecanoyl-CoA + oxidized [electron-transfer flavoprotein] + H(+) = (2E)-dodecenoyl-CoA + reduced [electron-transfer flavoprotein]</text>
        <dbReference type="Rhea" id="RHEA:47296"/>
        <dbReference type="Rhea" id="RHEA-COMP:10685"/>
        <dbReference type="Rhea" id="RHEA-COMP:10686"/>
        <dbReference type="ChEBI" id="CHEBI:15378"/>
        <dbReference type="ChEBI" id="CHEBI:57330"/>
        <dbReference type="ChEBI" id="CHEBI:57375"/>
        <dbReference type="ChEBI" id="CHEBI:57692"/>
        <dbReference type="ChEBI" id="CHEBI:58307"/>
    </reaction>
    <physiologicalReaction direction="left-to-right" evidence="10">
        <dbReference type="Rhea" id="RHEA:47297"/>
    </physiologicalReaction>
</comment>
<dbReference type="Pfam" id="PF00441">
    <property type="entry name" value="Acyl-CoA_dh_1"/>
    <property type="match status" value="1"/>
</dbReference>
<evidence type="ECO:0000256" key="6">
    <source>
        <dbReference type="ARBA" id="ARBA00022832"/>
    </source>
</evidence>
<dbReference type="GO" id="GO:0050660">
    <property type="term" value="F:flavin adenine dinucleotide binding"/>
    <property type="evidence" value="ECO:0007669"/>
    <property type="project" value="InterPro"/>
</dbReference>
<evidence type="ECO:0000259" key="17">
    <source>
        <dbReference type="Pfam" id="PF02770"/>
    </source>
</evidence>
<keyword evidence="8 15" id="KW-0560">Oxidoreductase</keyword>
<dbReference type="GO" id="GO:0033539">
    <property type="term" value="P:fatty acid beta-oxidation using acyl-CoA dehydrogenase"/>
    <property type="evidence" value="ECO:0007669"/>
    <property type="project" value="TreeGrafter"/>
</dbReference>
<comment type="catalytic activity">
    <reaction evidence="9">
        <text>decanoyl-CoA + oxidized [electron-transfer flavoprotein] + H(+) = (2E)-decenoyl-CoA + reduced [electron-transfer flavoprotein]</text>
        <dbReference type="Rhea" id="RHEA:48176"/>
        <dbReference type="Rhea" id="RHEA-COMP:10685"/>
        <dbReference type="Rhea" id="RHEA-COMP:10686"/>
        <dbReference type="ChEBI" id="CHEBI:15378"/>
        <dbReference type="ChEBI" id="CHEBI:57692"/>
        <dbReference type="ChEBI" id="CHEBI:58307"/>
        <dbReference type="ChEBI" id="CHEBI:61406"/>
        <dbReference type="ChEBI" id="CHEBI:61430"/>
    </reaction>
    <physiologicalReaction direction="left-to-right" evidence="9">
        <dbReference type="Rhea" id="RHEA:48177"/>
    </physiologicalReaction>
</comment>
<evidence type="ECO:0000256" key="12">
    <source>
        <dbReference type="ARBA" id="ARBA00048877"/>
    </source>
</evidence>
<evidence type="ECO:0000256" key="3">
    <source>
        <dbReference type="ARBA" id="ARBA00009347"/>
    </source>
</evidence>
<dbReference type="InterPro" id="IPR036250">
    <property type="entry name" value="AcylCo_DH-like_C"/>
</dbReference>
<name>A0A9F2QXE2_PYTBI</name>
<dbReference type="GeneID" id="103054577"/>
<dbReference type="OMA" id="YQCEKMG"/>
<evidence type="ECO:0000313" key="20">
    <source>
        <dbReference type="RefSeq" id="XP_007429789.1"/>
    </source>
</evidence>
<evidence type="ECO:0000313" key="19">
    <source>
        <dbReference type="Proteomes" id="UP000695026"/>
    </source>
</evidence>
<keyword evidence="19" id="KW-1185">Reference proteome</keyword>
<evidence type="ECO:0000256" key="1">
    <source>
        <dbReference type="ARBA" id="ARBA00001974"/>
    </source>
</evidence>
<dbReference type="Gene3D" id="2.40.110.10">
    <property type="entry name" value="Butyryl-CoA Dehydrogenase, subunit A, domain 2"/>
    <property type="match status" value="1"/>
</dbReference>
<sequence>MASHPELTDDFTQQLYRDVKLSGACAGRALARNTALSRISLFGRKELMKLLKLPPRLAGLSTAGFPESCWLSPNGRPYSSGVPSGDHLLYTARHFALRASLGKIIDKEINPFVDKWEEEGQFPAHQVFKTLGKAGFLGIDKPTEYGGLGLDFSYSAAVAEELGRCRCGSIPMAVGMQTNMTTPSLTRFGSDELKKEFLAPTIAGDFVACLGVSETGAGSDAASIKTTAVRKDDDYVINGGKMWVTSGFQADWMCLLANTNDGPPHKNKSLLCLPMKLPGVHIAKKINKLGMRSSDTAEIFFEDVRIPRKYLIGEEGMGFIYQMLQFQEERMWGVATSLVCLERVMEETIDYTSQRKAFDKPLLHNQAVHFRLAELATEVELLRALLYEAVGLYIRGNDVTKLVSMAKLKAGRLSRELPDSCLQFWGGMGYTNEVLVSRMYRDLRLLSIGGGADEIMLNIICKHMDILPKKNQKG</sequence>
<keyword evidence="4 15" id="KW-0285">Flavoprotein</keyword>
<comment type="similarity">
    <text evidence="3 15">Belongs to the acyl-CoA dehydrogenase family.</text>
</comment>
<evidence type="ECO:0000256" key="11">
    <source>
        <dbReference type="ARBA" id="ARBA00047916"/>
    </source>
</evidence>
<comment type="catalytic activity">
    <reaction evidence="13">
        <text>tetradecanoyl-CoA + oxidized [electron-transfer flavoprotein] + H(+) = (2E)-tetradecenoyl-CoA + reduced [electron-transfer flavoprotein]</text>
        <dbReference type="Rhea" id="RHEA:47316"/>
        <dbReference type="Rhea" id="RHEA-COMP:10685"/>
        <dbReference type="Rhea" id="RHEA-COMP:10686"/>
        <dbReference type="ChEBI" id="CHEBI:15378"/>
        <dbReference type="ChEBI" id="CHEBI:57385"/>
        <dbReference type="ChEBI" id="CHEBI:57692"/>
        <dbReference type="ChEBI" id="CHEBI:58307"/>
        <dbReference type="ChEBI" id="CHEBI:61405"/>
    </reaction>
    <physiologicalReaction direction="left-to-right" evidence="13">
        <dbReference type="Rhea" id="RHEA:47317"/>
    </physiologicalReaction>
</comment>
<protein>
    <submittedName>
        <fullName evidence="20">Probable acyl-CoA dehydrogenase 6</fullName>
    </submittedName>
</protein>
<dbReference type="InterPro" id="IPR006091">
    <property type="entry name" value="Acyl-CoA_Oxase/DH_mid-dom"/>
</dbReference>
<evidence type="ECO:0000256" key="15">
    <source>
        <dbReference type="RuleBase" id="RU362125"/>
    </source>
</evidence>
<keyword evidence="7" id="KW-0809">Transit peptide</keyword>
<comment type="pathway">
    <text evidence="2">Lipid metabolism; mitochondrial fatty acid beta-oxidation.</text>
</comment>
<dbReference type="Gene3D" id="1.20.140.10">
    <property type="entry name" value="Butyryl-CoA Dehydrogenase, subunit A, domain 3"/>
    <property type="match status" value="1"/>
</dbReference>
<dbReference type="InterPro" id="IPR013786">
    <property type="entry name" value="AcylCoA_DH/ox_N"/>
</dbReference>
<dbReference type="KEGG" id="pbi:103054577"/>
<dbReference type="PROSITE" id="PS00072">
    <property type="entry name" value="ACYL_COA_DH_1"/>
    <property type="match status" value="1"/>
</dbReference>
<comment type="cofactor">
    <cofactor evidence="1 15">
        <name>FAD</name>
        <dbReference type="ChEBI" id="CHEBI:57692"/>
    </cofactor>
</comment>
<accession>A0A9F2QXE2</accession>
<dbReference type="Gene3D" id="1.10.540.10">
    <property type="entry name" value="Acyl-CoA dehydrogenase/oxidase, N-terminal domain"/>
    <property type="match status" value="1"/>
</dbReference>